<protein>
    <submittedName>
        <fullName evidence="2">Uncharacterized protein</fullName>
    </submittedName>
</protein>
<gene>
    <name evidence="2" type="ORF">PHLGIDRAFT_123078</name>
</gene>
<proteinExistence type="predicted"/>
<dbReference type="AlphaFoldDB" id="A0A0C3S2B3"/>
<feature type="region of interest" description="Disordered" evidence="1">
    <location>
        <begin position="85"/>
        <end position="120"/>
    </location>
</feature>
<dbReference type="EMBL" id="KN840740">
    <property type="protein sequence ID" value="KIP01745.1"/>
    <property type="molecule type" value="Genomic_DNA"/>
</dbReference>
<dbReference type="Proteomes" id="UP000053257">
    <property type="component" value="Unassembled WGS sequence"/>
</dbReference>
<sequence length="311" mass="32905">MGCTAVGPNYPAPPRRFVDPSPAPPRSLVPVAPRSLARERAALALSPASSGSTSFTVLHRIYPITIARHLPTVVPDPMPVLASTSLSPGEPQRPPAFPSGDLCRATQASPTRPLAVPSHLPRSRRMLFTSLFAFRTHRRTGISKPTGHHSSRAKADALNSRPSHQPTADLYTEDLTTCRTPDIAKVTAFHSSLSNLLSSPTLVRTRLLRSPATQIMCQSSVSGGAGVLPLPPCSCSASAVPAVTHRSPQNTRNSVFKPAQPYAAPCSNVPVLSCRTTARSQASRGVSLDASAPVRYAPETTGLPLLAQEEA</sequence>
<name>A0A0C3S2B3_PHLG1</name>
<feature type="region of interest" description="Disordered" evidence="1">
    <location>
        <begin position="1"/>
        <end position="26"/>
    </location>
</feature>
<keyword evidence="3" id="KW-1185">Reference proteome</keyword>
<evidence type="ECO:0000256" key="1">
    <source>
        <dbReference type="SAM" id="MobiDB-lite"/>
    </source>
</evidence>
<evidence type="ECO:0000313" key="3">
    <source>
        <dbReference type="Proteomes" id="UP000053257"/>
    </source>
</evidence>
<evidence type="ECO:0000313" key="2">
    <source>
        <dbReference type="EMBL" id="KIP01745.1"/>
    </source>
</evidence>
<reference evidence="2 3" key="1">
    <citation type="journal article" date="2014" name="PLoS Genet.">
        <title>Analysis of the Phlebiopsis gigantea genome, transcriptome and secretome provides insight into its pioneer colonization strategies of wood.</title>
        <authorList>
            <person name="Hori C."/>
            <person name="Ishida T."/>
            <person name="Igarashi K."/>
            <person name="Samejima M."/>
            <person name="Suzuki H."/>
            <person name="Master E."/>
            <person name="Ferreira P."/>
            <person name="Ruiz-Duenas F.J."/>
            <person name="Held B."/>
            <person name="Canessa P."/>
            <person name="Larrondo L.F."/>
            <person name="Schmoll M."/>
            <person name="Druzhinina I.S."/>
            <person name="Kubicek C.P."/>
            <person name="Gaskell J.A."/>
            <person name="Kersten P."/>
            <person name="St John F."/>
            <person name="Glasner J."/>
            <person name="Sabat G."/>
            <person name="Splinter BonDurant S."/>
            <person name="Syed K."/>
            <person name="Yadav J."/>
            <person name="Mgbeahuruike A.C."/>
            <person name="Kovalchuk A."/>
            <person name="Asiegbu F.O."/>
            <person name="Lackner G."/>
            <person name="Hoffmeister D."/>
            <person name="Rencoret J."/>
            <person name="Gutierrez A."/>
            <person name="Sun H."/>
            <person name="Lindquist E."/>
            <person name="Barry K."/>
            <person name="Riley R."/>
            <person name="Grigoriev I.V."/>
            <person name="Henrissat B."/>
            <person name="Kues U."/>
            <person name="Berka R.M."/>
            <person name="Martinez A.T."/>
            <person name="Covert S.F."/>
            <person name="Blanchette R.A."/>
            <person name="Cullen D."/>
        </authorList>
    </citation>
    <scope>NUCLEOTIDE SEQUENCE [LARGE SCALE GENOMIC DNA]</scope>
    <source>
        <strain evidence="2 3">11061_1 CR5-6</strain>
    </source>
</reference>
<organism evidence="2 3">
    <name type="scientific">Phlebiopsis gigantea (strain 11061_1 CR5-6)</name>
    <name type="common">White-rot fungus</name>
    <name type="synonym">Peniophora gigantea</name>
    <dbReference type="NCBI Taxonomy" id="745531"/>
    <lineage>
        <taxon>Eukaryota</taxon>
        <taxon>Fungi</taxon>
        <taxon>Dikarya</taxon>
        <taxon>Basidiomycota</taxon>
        <taxon>Agaricomycotina</taxon>
        <taxon>Agaricomycetes</taxon>
        <taxon>Polyporales</taxon>
        <taxon>Phanerochaetaceae</taxon>
        <taxon>Phlebiopsis</taxon>
    </lineage>
</organism>
<feature type="compositionally biased region" description="Basic residues" evidence="1">
    <location>
        <begin position="140"/>
        <end position="152"/>
    </location>
</feature>
<feature type="region of interest" description="Disordered" evidence="1">
    <location>
        <begin position="140"/>
        <end position="168"/>
    </location>
</feature>
<dbReference type="HOGENOM" id="CLU_894613_0_0_1"/>
<accession>A0A0C3S2B3</accession>